<keyword evidence="2" id="KW-1185">Reference proteome</keyword>
<dbReference type="Proteomes" id="UP001164539">
    <property type="component" value="Chromosome 9"/>
</dbReference>
<name>A0ACC1XF26_MELAZ</name>
<accession>A0ACC1XF26</accession>
<evidence type="ECO:0000313" key="2">
    <source>
        <dbReference type="Proteomes" id="UP001164539"/>
    </source>
</evidence>
<dbReference type="EMBL" id="CM051402">
    <property type="protein sequence ID" value="KAJ4710076.1"/>
    <property type="molecule type" value="Genomic_DNA"/>
</dbReference>
<sequence>MDYSGMQHGESLNACVIKYGLQNQPSVLTALSSMYSKLGNVSSAKFLFDQIPNKNILSWNSMISGYVDNALQKAGLAVFCQMQFAGVNLDAISVISILLACSKLETVLLGKSAHAFSLRKGLISNLDIVNVLLMFYSDCCKPSYSFNIFHRISTGSYAIKSGYVSDVTLMNALITMSRDCGSLNDGRLLFDVMHVRSLVSWNALITGYRYQNLQNEMQLSGVSLSPSEITYSSVLSACSHADSVEQSQMVFKSMLERGISPKMNTAFMVELLARTGYLTGAFNFVMKLPFKPSISLLESLLGDCRIHDSVVTW</sequence>
<evidence type="ECO:0000313" key="1">
    <source>
        <dbReference type="EMBL" id="KAJ4710076.1"/>
    </source>
</evidence>
<gene>
    <name evidence="1" type="ORF">OWV82_016306</name>
</gene>
<comment type="caution">
    <text evidence="1">The sequence shown here is derived from an EMBL/GenBank/DDBJ whole genome shotgun (WGS) entry which is preliminary data.</text>
</comment>
<proteinExistence type="predicted"/>
<organism evidence="1 2">
    <name type="scientific">Melia azedarach</name>
    <name type="common">Chinaberry tree</name>
    <dbReference type="NCBI Taxonomy" id="155640"/>
    <lineage>
        <taxon>Eukaryota</taxon>
        <taxon>Viridiplantae</taxon>
        <taxon>Streptophyta</taxon>
        <taxon>Embryophyta</taxon>
        <taxon>Tracheophyta</taxon>
        <taxon>Spermatophyta</taxon>
        <taxon>Magnoliopsida</taxon>
        <taxon>eudicotyledons</taxon>
        <taxon>Gunneridae</taxon>
        <taxon>Pentapetalae</taxon>
        <taxon>rosids</taxon>
        <taxon>malvids</taxon>
        <taxon>Sapindales</taxon>
        <taxon>Meliaceae</taxon>
        <taxon>Melia</taxon>
    </lineage>
</organism>
<protein>
    <submittedName>
        <fullName evidence="1">Pentatricopeptide repeat-containing protein</fullName>
    </submittedName>
</protein>
<reference evidence="1 2" key="1">
    <citation type="journal article" date="2023" name="Science">
        <title>Complex scaffold remodeling in plant triterpene biosynthesis.</title>
        <authorList>
            <person name="De La Pena R."/>
            <person name="Hodgson H."/>
            <person name="Liu J.C."/>
            <person name="Stephenson M.J."/>
            <person name="Martin A.C."/>
            <person name="Owen C."/>
            <person name="Harkess A."/>
            <person name="Leebens-Mack J."/>
            <person name="Jimenez L.E."/>
            <person name="Osbourn A."/>
            <person name="Sattely E.S."/>
        </authorList>
    </citation>
    <scope>NUCLEOTIDE SEQUENCE [LARGE SCALE GENOMIC DNA]</scope>
    <source>
        <strain evidence="2">cv. JPN11</strain>
        <tissue evidence="1">Leaf</tissue>
    </source>
</reference>